<sequence>MTLAQKAKLSLRITQVTYAALLLLFTLWYLWLAPAKSEHPWVIWLVHLLPLLGFLRVVIKGDARGHAWLCFLLLFYFLGAVLASLMPLTRWLGLIESGLLMLLFTSAMMFARWQSQLDRGLS</sequence>
<dbReference type="Pfam" id="PF09842">
    <property type="entry name" value="DUF2069"/>
    <property type="match status" value="1"/>
</dbReference>
<feature type="transmembrane region" description="Helical" evidence="1">
    <location>
        <begin position="91"/>
        <end position="111"/>
    </location>
</feature>
<accession>A0A5A9W4Y2</accession>
<comment type="caution">
    <text evidence="2">The sequence shown here is derived from an EMBL/GenBank/DDBJ whole genome shotgun (WGS) entry which is preliminary data.</text>
</comment>
<dbReference type="InterPro" id="IPR018643">
    <property type="entry name" value="DUF2069_membrane"/>
</dbReference>
<feature type="transmembrane region" description="Helical" evidence="1">
    <location>
        <begin position="16"/>
        <end position="35"/>
    </location>
</feature>
<proteinExistence type="predicted"/>
<feature type="transmembrane region" description="Helical" evidence="1">
    <location>
        <begin position="41"/>
        <end position="59"/>
    </location>
</feature>
<dbReference type="EMBL" id="SMRS01000002">
    <property type="protein sequence ID" value="KAA0875797.1"/>
    <property type="molecule type" value="Genomic_DNA"/>
</dbReference>
<keyword evidence="3" id="KW-1185">Reference proteome</keyword>
<reference evidence="2 3" key="1">
    <citation type="submission" date="2019-03" db="EMBL/GenBank/DDBJ databases">
        <title>Nitrincola sp. nov. isolated from an Indian soda lake.</title>
        <authorList>
            <person name="Joshi A."/>
            <person name="Thite S.V."/>
            <person name="Joseph N."/>
            <person name="Dhotre D."/>
            <person name="Moorthy M."/>
            <person name="Shouche Y.S."/>
        </authorList>
    </citation>
    <scope>NUCLEOTIDE SEQUENCE [LARGE SCALE GENOMIC DNA]</scope>
    <source>
        <strain evidence="2 3">MEB193</strain>
    </source>
</reference>
<feature type="transmembrane region" description="Helical" evidence="1">
    <location>
        <begin position="66"/>
        <end position="85"/>
    </location>
</feature>
<keyword evidence="1" id="KW-0812">Transmembrane</keyword>
<keyword evidence="1" id="KW-1133">Transmembrane helix</keyword>
<evidence type="ECO:0000313" key="2">
    <source>
        <dbReference type="EMBL" id="KAA0875797.1"/>
    </source>
</evidence>
<dbReference type="RefSeq" id="WP_149390101.1">
    <property type="nucleotide sequence ID" value="NZ_SMRS01000002.1"/>
</dbReference>
<dbReference type="Proteomes" id="UP000325302">
    <property type="component" value="Unassembled WGS sequence"/>
</dbReference>
<gene>
    <name evidence="2" type="ORF">E1H14_03675</name>
</gene>
<dbReference type="OrthoDB" id="5738125at2"/>
<protein>
    <submittedName>
        <fullName evidence="2">DUF2069 domain-containing protein</fullName>
    </submittedName>
</protein>
<dbReference type="AlphaFoldDB" id="A0A5A9W4Y2"/>
<name>A0A5A9W4Y2_9GAMM</name>
<evidence type="ECO:0000256" key="1">
    <source>
        <dbReference type="SAM" id="Phobius"/>
    </source>
</evidence>
<keyword evidence="1" id="KW-0472">Membrane</keyword>
<organism evidence="2 3">
    <name type="scientific">Nitrincola tapanii</name>
    <dbReference type="NCBI Taxonomy" id="1708751"/>
    <lineage>
        <taxon>Bacteria</taxon>
        <taxon>Pseudomonadati</taxon>
        <taxon>Pseudomonadota</taxon>
        <taxon>Gammaproteobacteria</taxon>
        <taxon>Oceanospirillales</taxon>
        <taxon>Oceanospirillaceae</taxon>
        <taxon>Nitrincola</taxon>
    </lineage>
</organism>
<evidence type="ECO:0000313" key="3">
    <source>
        <dbReference type="Proteomes" id="UP000325302"/>
    </source>
</evidence>